<dbReference type="FunFam" id="3.90.70.10:FF:000108">
    <property type="entry name" value="Ubiquitin carboxyl-terminal hydrolase"/>
    <property type="match status" value="1"/>
</dbReference>
<dbReference type="GO" id="GO:0005829">
    <property type="term" value="C:cytosol"/>
    <property type="evidence" value="ECO:0007669"/>
    <property type="project" value="TreeGrafter"/>
</dbReference>
<gene>
    <name evidence="10" type="ORF">Dsin_010854</name>
</gene>
<evidence type="ECO:0000256" key="5">
    <source>
        <dbReference type="ARBA" id="ARBA00022801"/>
    </source>
</evidence>
<dbReference type="EC" id="3.4.19.12" evidence="7"/>
<feature type="domain" description="USP" evidence="9">
    <location>
        <begin position="201"/>
        <end position="554"/>
    </location>
</feature>
<dbReference type="Gene3D" id="3.90.70.10">
    <property type="entry name" value="Cysteine proteinases"/>
    <property type="match status" value="1"/>
</dbReference>
<dbReference type="InterPro" id="IPR028889">
    <property type="entry name" value="USP"/>
</dbReference>
<reference evidence="10" key="1">
    <citation type="journal article" date="2023" name="Plant J.">
        <title>Genome sequences and population genomics provide insights into the demographic history, inbreeding, and mutation load of two 'living fossil' tree species of Dipteronia.</title>
        <authorList>
            <person name="Feng Y."/>
            <person name="Comes H.P."/>
            <person name="Chen J."/>
            <person name="Zhu S."/>
            <person name="Lu R."/>
            <person name="Zhang X."/>
            <person name="Li P."/>
            <person name="Qiu J."/>
            <person name="Olsen K.M."/>
            <person name="Qiu Y."/>
        </authorList>
    </citation>
    <scope>NUCLEOTIDE SEQUENCE</scope>
    <source>
        <strain evidence="10">NBL</strain>
    </source>
</reference>
<keyword evidence="11" id="KW-1185">Reference proteome</keyword>
<feature type="compositionally biased region" description="Polar residues" evidence="8">
    <location>
        <begin position="110"/>
        <end position="121"/>
    </location>
</feature>
<evidence type="ECO:0000256" key="3">
    <source>
        <dbReference type="ARBA" id="ARBA00022670"/>
    </source>
</evidence>
<dbReference type="InterPro" id="IPR050164">
    <property type="entry name" value="Peptidase_C19"/>
</dbReference>
<comment type="similarity">
    <text evidence="2 7">Belongs to the peptidase C19 family.</text>
</comment>
<dbReference type="SUPFAM" id="SSF54001">
    <property type="entry name" value="Cysteine proteinases"/>
    <property type="match status" value="1"/>
</dbReference>
<evidence type="ECO:0000313" key="11">
    <source>
        <dbReference type="Proteomes" id="UP001281410"/>
    </source>
</evidence>
<evidence type="ECO:0000256" key="2">
    <source>
        <dbReference type="ARBA" id="ARBA00009085"/>
    </source>
</evidence>
<keyword evidence="3 7" id="KW-0645">Protease</keyword>
<accession>A0AAE0AUL3</accession>
<protein>
    <recommendedName>
        <fullName evidence="7">Ubiquitin carboxyl-terminal hydrolase</fullName>
        <ecNumber evidence="7">3.4.19.12</ecNumber>
    </recommendedName>
</protein>
<evidence type="ECO:0000313" key="10">
    <source>
        <dbReference type="EMBL" id="KAK3223829.1"/>
    </source>
</evidence>
<organism evidence="10 11">
    <name type="scientific">Dipteronia sinensis</name>
    <dbReference type="NCBI Taxonomy" id="43782"/>
    <lineage>
        <taxon>Eukaryota</taxon>
        <taxon>Viridiplantae</taxon>
        <taxon>Streptophyta</taxon>
        <taxon>Embryophyta</taxon>
        <taxon>Tracheophyta</taxon>
        <taxon>Spermatophyta</taxon>
        <taxon>Magnoliopsida</taxon>
        <taxon>eudicotyledons</taxon>
        <taxon>Gunneridae</taxon>
        <taxon>Pentapetalae</taxon>
        <taxon>rosids</taxon>
        <taxon>malvids</taxon>
        <taxon>Sapindales</taxon>
        <taxon>Sapindaceae</taxon>
        <taxon>Hippocastanoideae</taxon>
        <taxon>Acereae</taxon>
        <taxon>Dipteronia</taxon>
    </lineage>
</organism>
<dbReference type="GO" id="GO:0006508">
    <property type="term" value="P:proteolysis"/>
    <property type="evidence" value="ECO:0007669"/>
    <property type="project" value="UniProtKB-KW"/>
</dbReference>
<dbReference type="PANTHER" id="PTHR24006:SF687">
    <property type="entry name" value="UBIQUITIN CARBOXYL-TERMINAL HYDROLASE 10"/>
    <property type="match status" value="1"/>
</dbReference>
<dbReference type="Proteomes" id="UP001281410">
    <property type="component" value="Unassembled WGS sequence"/>
</dbReference>
<dbReference type="InterPro" id="IPR018200">
    <property type="entry name" value="USP_CS"/>
</dbReference>
<dbReference type="GO" id="GO:0005634">
    <property type="term" value="C:nucleus"/>
    <property type="evidence" value="ECO:0007669"/>
    <property type="project" value="TreeGrafter"/>
</dbReference>
<keyword evidence="6 7" id="KW-0788">Thiol protease</keyword>
<evidence type="ECO:0000259" key="9">
    <source>
        <dbReference type="PROSITE" id="PS50235"/>
    </source>
</evidence>
<dbReference type="InterPro" id="IPR001394">
    <property type="entry name" value="Peptidase_C19_UCH"/>
</dbReference>
<dbReference type="PROSITE" id="PS00972">
    <property type="entry name" value="USP_1"/>
    <property type="match status" value="1"/>
</dbReference>
<evidence type="ECO:0000256" key="4">
    <source>
        <dbReference type="ARBA" id="ARBA00022786"/>
    </source>
</evidence>
<keyword evidence="5 7" id="KW-0378">Hydrolase</keyword>
<comment type="caution">
    <text evidence="10">The sequence shown here is derived from an EMBL/GenBank/DDBJ whole genome shotgun (WGS) entry which is preliminary data.</text>
</comment>
<dbReference type="EMBL" id="JANJYJ010000003">
    <property type="protein sequence ID" value="KAK3223829.1"/>
    <property type="molecule type" value="Genomic_DNA"/>
</dbReference>
<dbReference type="Pfam" id="PF00443">
    <property type="entry name" value="UCH"/>
    <property type="match status" value="1"/>
</dbReference>
<sequence length="554" mass="61046">MSGSKVFVFGSFTEDETKSLLLRQSSETAKKPDSSRKVEKVVEVKELLQFGSLNVATGKAVDGANGLSSRQIGILDGPVIFHPSTPVKKDDKVKSVKAANDHLPRVSETPKVNGSIKSPLNNFLKEPKADGNDLKSLSLNQNEDGHTYPSPSTKFHVLDNDKLKDGDQNGTMHVSPVLISKEEVQKAPKEPVAAVRDLLPRGLINSGNLCFLNATLQALLSCSPFVQLLHEIRNRNIPKVENPTITAFTEFIADFDMPSGSSLKKKDVAFVETGRPFKPAVFEAVLKKFTPDVPNSISGRPRQEDAQEFLSFIMDQMHDELLKLQGQLATTNGSKSYLVSSEEDDEWETVGPKNKSAVTRTQSFIPSELSDIFGGQLKSVVKARGNKASATVQPFLLLHLDIYPETVQTIEDALHLFSAPEDLEGYRTSTTGKADIVTARKSVKIQTLSKIMILHLMRFSYGSQGSTKLHKPVHFPLELVLGRELLVTPSAEGRKYELVATLTHHGREPSKGHYTADARYPNGQWLRFDDASVTAIGTSKVLHDQAYVLFYKQV</sequence>
<name>A0AAE0AUL3_9ROSI</name>
<evidence type="ECO:0000256" key="7">
    <source>
        <dbReference type="RuleBase" id="RU366025"/>
    </source>
</evidence>
<dbReference type="PROSITE" id="PS00973">
    <property type="entry name" value="USP_2"/>
    <property type="match status" value="1"/>
</dbReference>
<dbReference type="GO" id="GO:0016579">
    <property type="term" value="P:protein deubiquitination"/>
    <property type="evidence" value="ECO:0007669"/>
    <property type="project" value="InterPro"/>
</dbReference>
<dbReference type="PROSITE" id="PS50235">
    <property type="entry name" value="USP_3"/>
    <property type="match status" value="1"/>
</dbReference>
<evidence type="ECO:0000256" key="6">
    <source>
        <dbReference type="ARBA" id="ARBA00022807"/>
    </source>
</evidence>
<evidence type="ECO:0000256" key="1">
    <source>
        <dbReference type="ARBA" id="ARBA00000707"/>
    </source>
</evidence>
<dbReference type="AlphaFoldDB" id="A0AAE0AUL3"/>
<comment type="catalytic activity">
    <reaction evidence="1 7">
        <text>Thiol-dependent hydrolysis of ester, thioester, amide, peptide and isopeptide bonds formed by the C-terminal Gly of ubiquitin (a 76-residue protein attached to proteins as an intracellular targeting signal).</text>
        <dbReference type="EC" id="3.4.19.12"/>
    </reaction>
</comment>
<keyword evidence="4 7" id="KW-0833">Ubl conjugation pathway</keyword>
<dbReference type="GO" id="GO:0004843">
    <property type="term" value="F:cysteine-type deubiquitinase activity"/>
    <property type="evidence" value="ECO:0007669"/>
    <property type="project" value="UniProtKB-UniRule"/>
</dbReference>
<evidence type="ECO:0000256" key="8">
    <source>
        <dbReference type="SAM" id="MobiDB-lite"/>
    </source>
</evidence>
<feature type="region of interest" description="Disordered" evidence="8">
    <location>
        <begin position="105"/>
        <end position="155"/>
    </location>
</feature>
<comment type="function">
    <text evidence="7">Recognizes and hydrolyzes the peptide bond at the C-terminal Gly of ubiquitin. Involved in the processing of poly-ubiquitin precursors as well as that of ubiquitinated proteins.</text>
</comment>
<proteinExistence type="inferred from homology"/>
<dbReference type="InterPro" id="IPR038765">
    <property type="entry name" value="Papain-like_cys_pep_sf"/>
</dbReference>
<dbReference type="PANTHER" id="PTHR24006">
    <property type="entry name" value="UBIQUITIN CARBOXYL-TERMINAL HYDROLASE"/>
    <property type="match status" value="1"/>
</dbReference>